<dbReference type="RefSeq" id="WP_013499782.1">
    <property type="nucleotide sequence ID" value="NC_014833.1"/>
</dbReference>
<dbReference type="HOGENOM" id="CLU_2652231_0_0_9"/>
<dbReference type="EMBL" id="CP002403">
    <property type="protein sequence ID" value="ADU23676.1"/>
    <property type="molecule type" value="Genomic_DNA"/>
</dbReference>
<reference evidence="1 2" key="1">
    <citation type="journal article" date="2011" name="J. Bacteriol.">
        <title>Complete genome of the cellulolytic ruminal bacterium Ruminococcus albus 7.</title>
        <authorList>
            <person name="Suen G."/>
            <person name="Stevenson D.M."/>
            <person name="Bruce D.C."/>
            <person name="Chertkov O."/>
            <person name="Copeland A."/>
            <person name="Cheng J.F."/>
            <person name="Detter C."/>
            <person name="Detter J.C."/>
            <person name="Goodwin L.A."/>
            <person name="Han C.S."/>
            <person name="Hauser L.J."/>
            <person name="Ivanova N.N."/>
            <person name="Kyrpides N.C."/>
            <person name="Land M.L."/>
            <person name="Lapidus A."/>
            <person name="Lucas S."/>
            <person name="Ovchinnikova G."/>
            <person name="Pitluck S."/>
            <person name="Tapia R."/>
            <person name="Woyke T."/>
            <person name="Boyum J."/>
            <person name="Mead D."/>
            <person name="Weimer P.J."/>
        </authorList>
    </citation>
    <scope>NUCLEOTIDE SEQUENCE [LARGE SCALE GENOMIC DNA]</scope>
    <source>
        <strain evidence="2">ATCC 27210 / DSM 20455 / JCM 14654 / NCDO 2250 / 7</strain>
    </source>
</reference>
<proteinExistence type="predicted"/>
<organism evidence="1 2">
    <name type="scientific">Ruminococcus albus (strain ATCC 27210 / DSM 20455 / JCM 14654 / NCDO 2250 / 7)</name>
    <dbReference type="NCBI Taxonomy" id="697329"/>
    <lineage>
        <taxon>Bacteria</taxon>
        <taxon>Bacillati</taxon>
        <taxon>Bacillota</taxon>
        <taxon>Clostridia</taxon>
        <taxon>Eubacteriales</taxon>
        <taxon>Oscillospiraceae</taxon>
        <taxon>Ruminococcus</taxon>
    </lineage>
</organism>
<sequence>MMTFWVLFVNDFSKNERYTKVYTAMMEAYNEMERINPSGSNPNMLTTVSRHSFRKRTKDFEKMNNEYFKQHGKYAF</sequence>
<accession>E6UG02</accession>
<dbReference type="Proteomes" id="UP000006919">
    <property type="component" value="Chromosome"/>
</dbReference>
<dbReference type="KEGG" id="ral:Rumal_3213"/>
<protein>
    <submittedName>
        <fullName evidence="1">Uncharacterized protein</fullName>
    </submittedName>
</protein>
<name>E6UG02_RUMA7</name>
<evidence type="ECO:0000313" key="2">
    <source>
        <dbReference type="Proteomes" id="UP000006919"/>
    </source>
</evidence>
<evidence type="ECO:0000313" key="1">
    <source>
        <dbReference type="EMBL" id="ADU23676.1"/>
    </source>
</evidence>
<dbReference type="AlphaFoldDB" id="E6UG02"/>
<gene>
    <name evidence="1" type="ordered locus">Rumal_3213</name>
</gene>